<keyword evidence="4 10" id="KW-0699">rRNA-binding</keyword>
<feature type="binding site" evidence="10">
    <location>
        <begin position="151"/>
        <end position="154"/>
    </location>
    <ligand>
        <name>GTP</name>
        <dbReference type="ChEBI" id="CHEBI:37565"/>
    </ligand>
</feature>
<dbReference type="SUPFAM" id="SSF52540">
    <property type="entry name" value="P-loop containing nucleoside triphosphate hydrolases"/>
    <property type="match status" value="1"/>
</dbReference>
<dbReference type="CDD" id="cd01854">
    <property type="entry name" value="YjeQ_EngC"/>
    <property type="match status" value="1"/>
</dbReference>
<dbReference type="PROSITE" id="PS50936">
    <property type="entry name" value="ENGC_GTPASE"/>
    <property type="match status" value="1"/>
</dbReference>
<dbReference type="PANTHER" id="PTHR32120:SF10">
    <property type="entry name" value="SMALL RIBOSOMAL SUBUNIT BIOGENESIS GTPASE RSGA"/>
    <property type="match status" value="1"/>
</dbReference>
<keyword evidence="2 10" id="KW-0690">Ribosome biogenesis</keyword>
<dbReference type="Gene3D" id="1.10.40.50">
    <property type="entry name" value="Probable gtpase engc, domain 3"/>
    <property type="match status" value="1"/>
</dbReference>
<evidence type="ECO:0000256" key="3">
    <source>
        <dbReference type="ARBA" id="ARBA00022723"/>
    </source>
</evidence>
<comment type="caution">
    <text evidence="13">The sequence shown here is derived from an EMBL/GenBank/DDBJ whole genome shotgun (WGS) entry which is preliminary data.</text>
</comment>
<feature type="domain" description="CP-type G" evidence="12">
    <location>
        <begin position="102"/>
        <end position="264"/>
    </location>
</feature>
<dbReference type="GO" id="GO:0003924">
    <property type="term" value="F:GTPase activity"/>
    <property type="evidence" value="ECO:0007669"/>
    <property type="project" value="UniProtKB-UniRule"/>
</dbReference>
<evidence type="ECO:0000313" key="14">
    <source>
        <dbReference type="Proteomes" id="UP000432015"/>
    </source>
</evidence>
<evidence type="ECO:0000256" key="1">
    <source>
        <dbReference type="ARBA" id="ARBA00022490"/>
    </source>
</evidence>
<dbReference type="Gene3D" id="3.40.50.300">
    <property type="entry name" value="P-loop containing nucleotide triphosphate hydrolases"/>
    <property type="match status" value="1"/>
</dbReference>
<dbReference type="RefSeq" id="WP_156216569.1">
    <property type="nucleotide sequence ID" value="NZ_WOFH01000004.1"/>
</dbReference>
<dbReference type="HAMAP" id="MF_01820">
    <property type="entry name" value="GTPase_RsgA"/>
    <property type="match status" value="1"/>
</dbReference>
<keyword evidence="9 10" id="KW-0342">GTP-binding</keyword>
<name>A0A7K1KZW5_9ACTN</name>
<feature type="binding site" evidence="10">
    <location>
        <position position="300"/>
    </location>
    <ligand>
        <name>Zn(2+)</name>
        <dbReference type="ChEBI" id="CHEBI:29105"/>
    </ligand>
</feature>
<feature type="binding site" evidence="10">
    <location>
        <begin position="202"/>
        <end position="210"/>
    </location>
    <ligand>
        <name>GTP</name>
        <dbReference type="ChEBI" id="CHEBI:37565"/>
    </ligand>
</feature>
<keyword evidence="1 10" id="KW-0963">Cytoplasm</keyword>
<dbReference type="Proteomes" id="UP000432015">
    <property type="component" value="Unassembled WGS sequence"/>
</dbReference>
<dbReference type="InterPro" id="IPR030378">
    <property type="entry name" value="G_CP_dom"/>
</dbReference>
<sequence>MSFHTTEPSPLAAYGWDEALEAEFTSYRAAGLVPARVVAVDRGSCDVITESGPARAGTRPVASPDPAAGPCTGDWAALRPGDQPELAHLLPRRTAIVRSTVSREARGQVLAANVDTVAIAVSLTDHLALGRVERLLALAWESGARPVVVLTKADALPGGTAEQEAEVAAAAPGVDVVACSATTGAGVDAVAALLGGTVVLVGPSGAGKSTLGNALLGADPETGALETGAVRERDGKGRHTTVRRDLLPMPGGGVLIDTPGLRRVGLWDAAEGLQQTFAEIQELAEGCRFGDCAHESEPGCAVLAAVEDGVLPSRRLDSYRKLMRENAWMAARGDARLRAEQRNQWKTISKAQRRMYKERGRDR</sequence>
<feature type="binding site" evidence="10">
    <location>
        <position position="294"/>
    </location>
    <ligand>
        <name>Zn(2+)</name>
        <dbReference type="ChEBI" id="CHEBI:29105"/>
    </ligand>
</feature>
<dbReference type="InterPro" id="IPR010914">
    <property type="entry name" value="RsgA_GTPase_dom"/>
</dbReference>
<evidence type="ECO:0000256" key="8">
    <source>
        <dbReference type="ARBA" id="ARBA00022884"/>
    </source>
</evidence>
<organism evidence="13 14">
    <name type="scientific">Actinomadura litoris</name>
    <dbReference type="NCBI Taxonomy" id="2678616"/>
    <lineage>
        <taxon>Bacteria</taxon>
        <taxon>Bacillati</taxon>
        <taxon>Actinomycetota</taxon>
        <taxon>Actinomycetes</taxon>
        <taxon>Streptosporangiales</taxon>
        <taxon>Thermomonosporaceae</taxon>
        <taxon>Actinomadura</taxon>
    </lineage>
</organism>
<dbReference type="GO" id="GO:0005737">
    <property type="term" value="C:cytoplasm"/>
    <property type="evidence" value="ECO:0007669"/>
    <property type="project" value="UniProtKB-SubCell"/>
</dbReference>
<keyword evidence="8 10" id="KW-0694">RNA-binding</keyword>
<dbReference type="EC" id="3.6.1.-" evidence="10"/>
<dbReference type="GO" id="GO:0046872">
    <property type="term" value="F:metal ion binding"/>
    <property type="evidence" value="ECO:0007669"/>
    <property type="project" value="UniProtKB-KW"/>
</dbReference>
<evidence type="ECO:0000256" key="9">
    <source>
        <dbReference type="ARBA" id="ARBA00023134"/>
    </source>
</evidence>
<dbReference type="Pfam" id="PF03193">
    <property type="entry name" value="RsgA_GTPase"/>
    <property type="match status" value="1"/>
</dbReference>
<keyword evidence="14" id="KW-1185">Reference proteome</keyword>
<dbReference type="GO" id="GO:0042274">
    <property type="term" value="P:ribosomal small subunit biogenesis"/>
    <property type="evidence" value="ECO:0007669"/>
    <property type="project" value="UniProtKB-UniRule"/>
</dbReference>
<keyword evidence="7 10" id="KW-0862">Zinc</keyword>
<reference evidence="13 14" key="1">
    <citation type="submission" date="2019-11" db="EMBL/GenBank/DDBJ databases">
        <authorList>
            <person name="Cao P."/>
        </authorList>
    </citation>
    <scope>NUCLEOTIDE SEQUENCE [LARGE SCALE GENOMIC DNA]</scope>
    <source>
        <strain evidence="13 14">NEAU-AAG5</strain>
    </source>
</reference>
<dbReference type="InterPro" id="IPR004881">
    <property type="entry name" value="Ribosome_biogen_GTPase_RsgA"/>
</dbReference>
<protein>
    <recommendedName>
        <fullName evidence="10">Small ribosomal subunit biogenesis GTPase RsgA</fullName>
        <ecNumber evidence="10">3.6.1.-</ecNumber>
    </recommendedName>
</protein>
<accession>A0A7K1KZW5</accession>
<keyword evidence="6 10" id="KW-0378">Hydrolase</keyword>
<evidence type="ECO:0000259" key="11">
    <source>
        <dbReference type="PROSITE" id="PS50936"/>
    </source>
</evidence>
<dbReference type="GO" id="GO:0005525">
    <property type="term" value="F:GTP binding"/>
    <property type="evidence" value="ECO:0007669"/>
    <property type="project" value="UniProtKB-UniRule"/>
</dbReference>
<comment type="similarity">
    <text evidence="10">Belongs to the TRAFAC class YlqF/YawG GTPase family. RsgA subfamily.</text>
</comment>
<comment type="subunit">
    <text evidence="10">Monomer. Associates with 30S ribosomal subunit, binds 16S rRNA.</text>
</comment>
<dbReference type="GO" id="GO:0019843">
    <property type="term" value="F:rRNA binding"/>
    <property type="evidence" value="ECO:0007669"/>
    <property type="project" value="UniProtKB-KW"/>
</dbReference>
<comment type="function">
    <text evidence="10">One of several proteins that assist in the late maturation steps of the functional core of the 30S ribosomal subunit. Helps release RbfA from mature subunits. May play a role in the assembly of ribosomal proteins into the subunit. Circularly permuted GTPase that catalyzes slow GTP hydrolysis, GTPase activity is stimulated by the 30S ribosomal subunit.</text>
</comment>
<evidence type="ECO:0000256" key="5">
    <source>
        <dbReference type="ARBA" id="ARBA00022741"/>
    </source>
</evidence>
<feature type="binding site" evidence="10">
    <location>
        <position position="292"/>
    </location>
    <ligand>
        <name>Zn(2+)</name>
        <dbReference type="ChEBI" id="CHEBI:29105"/>
    </ligand>
</feature>
<dbReference type="EMBL" id="WOFH01000004">
    <property type="protein sequence ID" value="MUN37516.1"/>
    <property type="molecule type" value="Genomic_DNA"/>
</dbReference>
<evidence type="ECO:0000259" key="12">
    <source>
        <dbReference type="PROSITE" id="PS51721"/>
    </source>
</evidence>
<evidence type="ECO:0000256" key="2">
    <source>
        <dbReference type="ARBA" id="ARBA00022517"/>
    </source>
</evidence>
<evidence type="ECO:0000256" key="4">
    <source>
        <dbReference type="ARBA" id="ARBA00022730"/>
    </source>
</evidence>
<feature type="binding site" evidence="10">
    <location>
        <position position="287"/>
    </location>
    <ligand>
        <name>Zn(2+)</name>
        <dbReference type="ChEBI" id="CHEBI:29105"/>
    </ligand>
</feature>
<keyword evidence="3 10" id="KW-0479">Metal-binding</keyword>
<comment type="cofactor">
    <cofactor evidence="10">
        <name>Zn(2+)</name>
        <dbReference type="ChEBI" id="CHEBI:29105"/>
    </cofactor>
    <text evidence="10">Binds 1 zinc ion per subunit.</text>
</comment>
<gene>
    <name evidence="10 13" type="primary">rsgA</name>
    <name evidence="13" type="ORF">GNZ18_13005</name>
</gene>
<proteinExistence type="inferred from homology"/>
<dbReference type="NCBIfam" id="TIGR00157">
    <property type="entry name" value="ribosome small subunit-dependent GTPase A"/>
    <property type="match status" value="1"/>
</dbReference>
<comment type="subcellular location">
    <subcellularLocation>
        <location evidence="10">Cytoplasm</location>
    </subcellularLocation>
</comment>
<dbReference type="InterPro" id="IPR027417">
    <property type="entry name" value="P-loop_NTPase"/>
</dbReference>
<evidence type="ECO:0000256" key="7">
    <source>
        <dbReference type="ARBA" id="ARBA00022833"/>
    </source>
</evidence>
<evidence type="ECO:0000313" key="13">
    <source>
        <dbReference type="EMBL" id="MUN37516.1"/>
    </source>
</evidence>
<dbReference type="AlphaFoldDB" id="A0A7K1KZW5"/>
<dbReference type="PROSITE" id="PS51721">
    <property type="entry name" value="G_CP"/>
    <property type="match status" value="1"/>
</dbReference>
<dbReference type="PANTHER" id="PTHR32120">
    <property type="entry name" value="SMALL RIBOSOMAL SUBUNIT BIOGENESIS GTPASE RSGA"/>
    <property type="match status" value="1"/>
</dbReference>
<evidence type="ECO:0000256" key="6">
    <source>
        <dbReference type="ARBA" id="ARBA00022801"/>
    </source>
</evidence>
<evidence type="ECO:0000256" key="10">
    <source>
        <dbReference type="HAMAP-Rule" id="MF_01820"/>
    </source>
</evidence>
<keyword evidence="5 10" id="KW-0547">Nucleotide-binding</keyword>
<feature type="domain" description="EngC GTPase" evidence="11">
    <location>
        <begin position="112"/>
        <end position="262"/>
    </location>
</feature>